<dbReference type="GeneID" id="54288665"/>
<feature type="domain" description="Zn(2)-C6 fungal-type" evidence="7">
    <location>
        <begin position="27"/>
        <end position="57"/>
    </location>
</feature>
<evidence type="ECO:0000259" key="7">
    <source>
        <dbReference type="PROSITE" id="PS50048"/>
    </source>
</evidence>
<dbReference type="SMART" id="SM00906">
    <property type="entry name" value="Fungal_trans"/>
    <property type="match status" value="1"/>
</dbReference>
<comment type="subcellular location">
    <subcellularLocation>
        <location evidence="1">Nucleus</location>
    </subcellularLocation>
</comment>
<dbReference type="CDD" id="cd00067">
    <property type="entry name" value="GAL4"/>
    <property type="match status" value="1"/>
</dbReference>
<dbReference type="GO" id="GO:0008270">
    <property type="term" value="F:zinc ion binding"/>
    <property type="evidence" value="ECO:0007669"/>
    <property type="project" value="InterPro"/>
</dbReference>
<protein>
    <recommendedName>
        <fullName evidence="7">Zn(2)-C6 fungal-type domain-containing protein</fullName>
    </recommendedName>
</protein>
<dbReference type="PROSITE" id="PS50048">
    <property type="entry name" value="ZN2_CY6_FUNGAL_2"/>
    <property type="match status" value="1"/>
</dbReference>
<dbReference type="Pfam" id="PF04082">
    <property type="entry name" value="Fungal_trans"/>
    <property type="match status" value="1"/>
</dbReference>
<evidence type="ECO:0000256" key="6">
    <source>
        <dbReference type="SAM" id="MobiDB-lite"/>
    </source>
</evidence>
<dbReference type="GO" id="GO:0006351">
    <property type="term" value="P:DNA-templated transcription"/>
    <property type="evidence" value="ECO:0007669"/>
    <property type="project" value="InterPro"/>
</dbReference>
<reference evidence="8" key="1">
    <citation type="journal article" date="2020" name="Stud. Mycol.">
        <title>101 Dothideomycetes genomes: a test case for predicting lifestyles and emergence of pathogens.</title>
        <authorList>
            <person name="Haridas S."/>
            <person name="Albert R."/>
            <person name="Binder M."/>
            <person name="Bloem J."/>
            <person name="Labutti K."/>
            <person name="Salamov A."/>
            <person name="Andreopoulos B."/>
            <person name="Baker S."/>
            <person name="Barry K."/>
            <person name="Bills G."/>
            <person name="Bluhm B."/>
            <person name="Cannon C."/>
            <person name="Castanera R."/>
            <person name="Culley D."/>
            <person name="Daum C."/>
            <person name="Ezra D."/>
            <person name="Gonzalez J."/>
            <person name="Henrissat B."/>
            <person name="Kuo A."/>
            <person name="Liang C."/>
            <person name="Lipzen A."/>
            <person name="Lutzoni F."/>
            <person name="Magnuson J."/>
            <person name="Mondo S."/>
            <person name="Nolan M."/>
            <person name="Ohm R."/>
            <person name="Pangilinan J."/>
            <person name="Park H.-J."/>
            <person name="Ramirez L."/>
            <person name="Alfaro M."/>
            <person name="Sun H."/>
            <person name="Tritt A."/>
            <person name="Yoshinaga Y."/>
            <person name="Zwiers L.-H."/>
            <person name="Turgeon B."/>
            <person name="Goodwin S."/>
            <person name="Spatafora J."/>
            <person name="Crous P."/>
            <person name="Grigoriev I."/>
        </authorList>
    </citation>
    <scope>NUCLEOTIDE SEQUENCE</scope>
    <source>
        <strain evidence="8">CBS 175.79</strain>
    </source>
</reference>
<evidence type="ECO:0000256" key="5">
    <source>
        <dbReference type="ARBA" id="ARBA00023242"/>
    </source>
</evidence>
<evidence type="ECO:0000256" key="4">
    <source>
        <dbReference type="ARBA" id="ARBA00023163"/>
    </source>
</evidence>
<evidence type="ECO:0000256" key="1">
    <source>
        <dbReference type="ARBA" id="ARBA00004123"/>
    </source>
</evidence>
<dbReference type="InterPro" id="IPR001138">
    <property type="entry name" value="Zn2Cys6_DnaBD"/>
</dbReference>
<dbReference type="InterPro" id="IPR050815">
    <property type="entry name" value="TF_fung"/>
</dbReference>
<evidence type="ECO:0000313" key="8">
    <source>
        <dbReference type="EMBL" id="KAF2011974.1"/>
    </source>
</evidence>
<dbReference type="SUPFAM" id="SSF57701">
    <property type="entry name" value="Zn2/Cys6 DNA-binding domain"/>
    <property type="match status" value="1"/>
</dbReference>
<gene>
    <name evidence="8" type="ORF">BU24DRAFT_453456</name>
</gene>
<dbReference type="GO" id="GO:0003677">
    <property type="term" value="F:DNA binding"/>
    <property type="evidence" value="ECO:0007669"/>
    <property type="project" value="InterPro"/>
</dbReference>
<keyword evidence="3" id="KW-0805">Transcription regulation</keyword>
<dbReference type="PANTHER" id="PTHR47338:SF5">
    <property type="entry name" value="ZN(II)2CYS6 TRANSCRIPTION FACTOR (EUROFUNG)"/>
    <property type="match status" value="1"/>
</dbReference>
<dbReference type="GO" id="GO:0005634">
    <property type="term" value="C:nucleus"/>
    <property type="evidence" value="ECO:0007669"/>
    <property type="project" value="UniProtKB-SubCell"/>
</dbReference>
<dbReference type="SMART" id="SM00066">
    <property type="entry name" value="GAL4"/>
    <property type="match status" value="1"/>
</dbReference>
<dbReference type="Proteomes" id="UP000799778">
    <property type="component" value="Unassembled WGS sequence"/>
</dbReference>
<dbReference type="RefSeq" id="XP_033380313.1">
    <property type="nucleotide sequence ID" value="XM_033531268.1"/>
</dbReference>
<dbReference type="PANTHER" id="PTHR47338">
    <property type="entry name" value="ZN(II)2CYS6 TRANSCRIPTION FACTOR (EUROFUNG)-RELATED"/>
    <property type="match status" value="1"/>
</dbReference>
<dbReference type="Gene3D" id="4.10.240.10">
    <property type="entry name" value="Zn(2)-C6 fungal-type DNA-binding domain"/>
    <property type="match status" value="1"/>
</dbReference>
<keyword evidence="4" id="KW-0804">Transcription</keyword>
<dbReference type="Pfam" id="PF00172">
    <property type="entry name" value="Zn_clus"/>
    <property type="match status" value="1"/>
</dbReference>
<accession>A0A6A5XI27</accession>
<dbReference type="CDD" id="cd12148">
    <property type="entry name" value="fungal_TF_MHR"/>
    <property type="match status" value="1"/>
</dbReference>
<dbReference type="InterPro" id="IPR036864">
    <property type="entry name" value="Zn2-C6_fun-type_DNA-bd_sf"/>
</dbReference>
<keyword evidence="5" id="KW-0539">Nucleus</keyword>
<sequence length="724" mass="80789">MATNETPNTGNTQPQSQVEQNIVYSRACQQCNRKKTKCDRVRPVCGLCHRTGIECEFPLKRKTTVQSSRPRKRPSPAVNESLERLLEILETRALSRSVFDQTSPAVAGFFAHGGPSEANLDQVEFGVSPSPSVPTSTIGTTQESISSDGQQHGYVECTAAELSSRSLPSQSPGSGNDSIFLQGEGAVTEPPSGRIPCPLALVLVDIFFEHIQCWLPIFHKPRFMRKYAPILSRDDVLSGLPPEEGLLLSSMFSLAACHCNHESLSRKPALERGREFSEMANIYYARGREIDDPTLVFLQGCVLLAFYHSCSGTSTQGWILIGVCARLAYDLGLSSVDDEHSETAQGKSWSEKEEMRRAWWLVWELDVFGSSTFCHPFMIDARRMSVLLPVSDELWFDDKETSSAELQIQPGCCWKSLQGAQNQSERAWFLVANFLLSSAHSASQQKRHISLEKQTMLENDLSCLRLALPNSMALGSDVVDFGPNSTHARNWVIGAHLMLSATSHILSRTNMKRESSASFAMKHHTNDGISLPTRNIAYWNAKILSQWSPEDVADSHPFFAFLLIFPHPTITTSIAGDEDTLSSCRELTMLLQRQISRRWRCGSIALRVNEICQDPQMTLLPADRALVKRYPAFIPGSVHSVQTPAESRAYKENSRMLPSGELQSRHRTQFEGFQVDQENQDCAEADLSQLIELDFPQVGENFDTRLFLGQGLHLEDDPFTTLLV</sequence>
<organism evidence="8 9">
    <name type="scientific">Aaosphaeria arxii CBS 175.79</name>
    <dbReference type="NCBI Taxonomy" id="1450172"/>
    <lineage>
        <taxon>Eukaryota</taxon>
        <taxon>Fungi</taxon>
        <taxon>Dikarya</taxon>
        <taxon>Ascomycota</taxon>
        <taxon>Pezizomycotina</taxon>
        <taxon>Dothideomycetes</taxon>
        <taxon>Pleosporomycetidae</taxon>
        <taxon>Pleosporales</taxon>
        <taxon>Pleosporales incertae sedis</taxon>
        <taxon>Aaosphaeria</taxon>
    </lineage>
</organism>
<evidence type="ECO:0000313" key="9">
    <source>
        <dbReference type="Proteomes" id="UP000799778"/>
    </source>
</evidence>
<dbReference type="GO" id="GO:0000981">
    <property type="term" value="F:DNA-binding transcription factor activity, RNA polymerase II-specific"/>
    <property type="evidence" value="ECO:0007669"/>
    <property type="project" value="InterPro"/>
</dbReference>
<proteinExistence type="predicted"/>
<dbReference type="AlphaFoldDB" id="A0A6A5XI27"/>
<feature type="region of interest" description="Disordered" evidence="6">
    <location>
        <begin position="129"/>
        <end position="149"/>
    </location>
</feature>
<evidence type="ECO:0000256" key="2">
    <source>
        <dbReference type="ARBA" id="ARBA00022723"/>
    </source>
</evidence>
<keyword evidence="9" id="KW-1185">Reference proteome</keyword>
<dbReference type="InterPro" id="IPR007219">
    <property type="entry name" value="XnlR_reg_dom"/>
</dbReference>
<evidence type="ECO:0000256" key="3">
    <source>
        <dbReference type="ARBA" id="ARBA00023015"/>
    </source>
</evidence>
<dbReference type="EMBL" id="ML978073">
    <property type="protein sequence ID" value="KAF2011974.1"/>
    <property type="molecule type" value="Genomic_DNA"/>
</dbReference>
<name>A0A6A5XI27_9PLEO</name>
<keyword evidence="2" id="KW-0479">Metal-binding</keyword>
<feature type="compositionally biased region" description="Low complexity" evidence="6">
    <location>
        <begin position="129"/>
        <end position="141"/>
    </location>
</feature>
<dbReference type="OrthoDB" id="3862662at2759"/>